<keyword evidence="4" id="KW-1185">Reference proteome</keyword>
<dbReference type="InterPro" id="IPR029058">
    <property type="entry name" value="AB_hydrolase_fold"/>
</dbReference>
<protein>
    <submittedName>
        <fullName evidence="3">DUF676-domain-containing protein</fullName>
    </submittedName>
</protein>
<comment type="caution">
    <text evidence="3">The sequence shown here is derived from an EMBL/GenBank/DDBJ whole genome shotgun (WGS) entry which is preliminary data.</text>
</comment>
<dbReference type="Gene3D" id="3.40.50.1820">
    <property type="entry name" value="alpha/beta hydrolase"/>
    <property type="match status" value="1"/>
</dbReference>
<dbReference type="Proteomes" id="UP000193642">
    <property type="component" value="Unassembled WGS sequence"/>
</dbReference>
<dbReference type="PANTHER" id="PTHR12482">
    <property type="entry name" value="LIPASE ROG1-RELATED-RELATED"/>
    <property type="match status" value="1"/>
</dbReference>
<dbReference type="InterPro" id="IPR007751">
    <property type="entry name" value="DUF676_lipase-like"/>
</dbReference>
<gene>
    <name evidence="3" type="ORF">BCR33DRAFT_716325</name>
</gene>
<feature type="domain" description="DUF676" evidence="2">
    <location>
        <begin position="3"/>
        <end position="214"/>
    </location>
</feature>
<dbReference type="PANTHER" id="PTHR12482:SF62">
    <property type="entry name" value="LIPASE ROG1-RELATED"/>
    <property type="match status" value="1"/>
</dbReference>
<proteinExistence type="inferred from homology"/>
<name>A0A1Y2CF81_9FUNG</name>
<dbReference type="AlphaFoldDB" id="A0A1Y2CF81"/>
<evidence type="ECO:0000313" key="4">
    <source>
        <dbReference type="Proteomes" id="UP000193642"/>
    </source>
</evidence>
<evidence type="ECO:0000259" key="2">
    <source>
        <dbReference type="Pfam" id="PF05057"/>
    </source>
</evidence>
<reference evidence="3 4" key="1">
    <citation type="submission" date="2016-07" db="EMBL/GenBank/DDBJ databases">
        <title>Pervasive Adenine N6-methylation of Active Genes in Fungi.</title>
        <authorList>
            <consortium name="DOE Joint Genome Institute"/>
            <person name="Mondo S.J."/>
            <person name="Dannebaum R.O."/>
            <person name="Kuo R.C."/>
            <person name="Labutti K."/>
            <person name="Haridas S."/>
            <person name="Kuo A."/>
            <person name="Salamov A."/>
            <person name="Ahrendt S.R."/>
            <person name="Lipzen A."/>
            <person name="Sullivan W."/>
            <person name="Andreopoulos W.B."/>
            <person name="Clum A."/>
            <person name="Lindquist E."/>
            <person name="Daum C."/>
            <person name="Ramamoorthy G.K."/>
            <person name="Gryganskyi A."/>
            <person name="Culley D."/>
            <person name="Magnuson J.K."/>
            <person name="James T.Y."/>
            <person name="O'Malley M.A."/>
            <person name="Stajich J.E."/>
            <person name="Spatafora J.W."/>
            <person name="Visel A."/>
            <person name="Grigoriev I.V."/>
        </authorList>
    </citation>
    <scope>NUCLEOTIDE SEQUENCE [LARGE SCALE GENOMIC DNA]</scope>
    <source>
        <strain evidence="3 4">JEL800</strain>
    </source>
</reference>
<dbReference type="Pfam" id="PF05057">
    <property type="entry name" value="DUF676"/>
    <property type="match status" value="1"/>
</dbReference>
<sequence>MGIHLFVLHHGLWGDHSHMNFIISRIEEGAKTSGESVEFINCAVNEGTNSYAGIEGCGSRLVELIFERLKDADKPAISHLSFVGYSFGGLVIRYAAGVLFARNILVSESTSPQTSSDAPTVIAANFVTFASPHLGAPRTSPESATLNPIFNSLASFMTSTTGSQMMLTDASYRGRKAVNVLADPSLPFYQSLLLFKNRVIYANLQNDPLVSHRTASILETEPSPLTKPLINYLSPVSESYPSIVELDPSTLPSVDTLPKSEEEVRTLREKVVTTLFSLCSFQLHWWLSQVVDCIGTVFAVHVRSSFRRAHATIVRRADEFKGNEDVVQHFIDLYCFKST</sequence>
<evidence type="ECO:0000256" key="1">
    <source>
        <dbReference type="ARBA" id="ARBA00007920"/>
    </source>
</evidence>
<evidence type="ECO:0000313" key="3">
    <source>
        <dbReference type="EMBL" id="ORY45682.1"/>
    </source>
</evidence>
<dbReference type="EMBL" id="MCGO01000019">
    <property type="protein sequence ID" value="ORY45682.1"/>
    <property type="molecule type" value="Genomic_DNA"/>
</dbReference>
<dbReference type="OrthoDB" id="273452at2759"/>
<dbReference type="InterPro" id="IPR044294">
    <property type="entry name" value="Lipase-like"/>
</dbReference>
<accession>A0A1Y2CF81</accession>
<dbReference type="SUPFAM" id="SSF53474">
    <property type="entry name" value="alpha/beta-Hydrolases"/>
    <property type="match status" value="1"/>
</dbReference>
<comment type="similarity">
    <text evidence="1">Belongs to the putative lipase ROG1 family.</text>
</comment>
<organism evidence="3 4">
    <name type="scientific">Rhizoclosmatium globosum</name>
    <dbReference type="NCBI Taxonomy" id="329046"/>
    <lineage>
        <taxon>Eukaryota</taxon>
        <taxon>Fungi</taxon>
        <taxon>Fungi incertae sedis</taxon>
        <taxon>Chytridiomycota</taxon>
        <taxon>Chytridiomycota incertae sedis</taxon>
        <taxon>Chytridiomycetes</taxon>
        <taxon>Chytridiales</taxon>
        <taxon>Chytriomycetaceae</taxon>
        <taxon>Rhizoclosmatium</taxon>
    </lineage>
</organism>